<evidence type="ECO:0000313" key="2">
    <source>
        <dbReference type="Proteomes" id="UP001165368"/>
    </source>
</evidence>
<comment type="caution">
    <text evidence="1">The sequence shown here is derived from an EMBL/GenBank/DDBJ whole genome shotgun (WGS) entry which is preliminary data.</text>
</comment>
<dbReference type="EMBL" id="JAKLTQ010000018">
    <property type="protein sequence ID" value="MCG2623894.1"/>
    <property type="molecule type" value="Genomic_DNA"/>
</dbReference>
<reference evidence="1" key="1">
    <citation type="submission" date="2022-01" db="EMBL/GenBank/DDBJ databases">
        <authorList>
            <person name="Jo J.-H."/>
            <person name="Im W.-T."/>
        </authorList>
    </citation>
    <scope>NUCLEOTIDE SEQUENCE</scope>
    <source>
        <strain evidence="1">I2-34</strain>
    </source>
</reference>
<organism evidence="1 2">
    <name type="scientific">Arthrobacter hankyongi</name>
    <dbReference type="NCBI Taxonomy" id="2904801"/>
    <lineage>
        <taxon>Bacteria</taxon>
        <taxon>Bacillati</taxon>
        <taxon>Actinomycetota</taxon>
        <taxon>Actinomycetes</taxon>
        <taxon>Micrococcales</taxon>
        <taxon>Micrococcaceae</taxon>
        <taxon>Arthrobacter</taxon>
    </lineage>
</organism>
<keyword evidence="2" id="KW-1185">Reference proteome</keyword>
<proteinExistence type="predicted"/>
<evidence type="ECO:0000313" key="1">
    <source>
        <dbReference type="EMBL" id="MCG2623894.1"/>
    </source>
</evidence>
<gene>
    <name evidence="1" type="ORF">LVY72_18525</name>
</gene>
<accession>A0ABS9LBP6</accession>
<dbReference type="RefSeq" id="WP_237824543.1">
    <property type="nucleotide sequence ID" value="NZ_JAKLTQ010000018.1"/>
</dbReference>
<name>A0ABS9LBP6_9MICC</name>
<sequence>MDKRIRDLLVRAEEEMIFVGPDHPSYELLAGLVASVRDAWQEGYDHARRGGPDVNPYRG</sequence>
<dbReference type="Proteomes" id="UP001165368">
    <property type="component" value="Unassembled WGS sequence"/>
</dbReference>
<protein>
    <submittedName>
        <fullName evidence="1">Uncharacterized protein</fullName>
    </submittedName>
</protein>